<name>A0A915E0K6_9BILA</name>
<evidence type="ECO:0000313" key="2">
    <source>
        <dbReference type="WBParaSite" id="jg24918"/>
    </source>
</evidence>
<reference evidence="2" key="1">
    <citation type="submission" date="2022-11" db="UniProtKB">
        <authorList>
            <consortium name="WormBaseParasite"/>
        </authorList>
    </citation>
    <scope>IDENTIFICATION</scope>
</reference>
<accession>A0A915E0K6</accession>
<sequence length="196" mass="21561">MAPIFEESVEDYEVIAGAFEETKVTAKGIALTGNILSTPSPNKEVQSVQHQSNRRFLLSEATVVKDTMPVYSQIVPVAHEIFSGDISTPTLLAPTIGSQTNAIAHSPITQAIQRGEMHQITNGLSITTTVPTCASNIETAEVASPLILDLSNVQQIPFKDKDVQESYEEYQKIMETKDFKQLRKKKLSNNKNIKTS</sequence>
<organism evidence="1 2">
    <name type="scientific">Ditylenchus dipsaci</name>
    <dbReference type="NCBI Taxonomy" id="166011"/>
    <lineage>
        <taxon>Eukaryota</taxon>
        <taxon>Metazoa</taxon>
        <taxon>Ecdysozoa</taxon>
        <taxon>Nematoda</taxon>
        <taxon>Chromadorea</taxon>
        <taxon>Rhabditida</taxon>
        <taxon>Tylenchina</taxon>
        <taxon>Tylenchomorpha</taxon>
        <taxon>Sphaerularioidea</taxon>
        <taxon>Anguinidae</taxon>
        <taxon>Anguininae</taxon>
        <taxon>Ditylenchus</taxon>
    </lineage>
</organism>
<dbReference type="AlphaFoldDB" id="A0A915E0K6"/>
<proteinExistence type="predicted"/>
<dbReference type="Proteomes" id="UP000887574">
    <property type="component" value="Unplaced"/>
</dbReference>
<evidence type="ECO:0000313" key="1">
    <source>
        <dbReference type="Proteomes" id="UP000887574"/>
    </source>
</evidence>
<dbReference type="WBParaSite" id="jg24918">
    <property type="protein sequence ID" value="jg24918"/>
    <property type="gene ID" value="jg24918"/>
</dbReference>
<protein>
    <submittedName>
        <fullName evidence="2">Uncharacterized protein</fullName>
    </submittedName>
</protein>
<keyword evidence="1" id="KW-1185">Reference proteome</keyword>